<evidence type="ECO:0000313" key="3">
    <source>
        <dbReference type="Proteomes" id="UP000001548"/>
    </source>
</evidence>
<dbReference type="InterPro" id="IPR036770">
    <property type="entry name" value="Ankyrin_rpt-contain_sf"/>
</dbReference>
<dbReference type="SMART" id="SM00248">
    <property type="entry name" value="ANK"/>
    <property type="match status" value="17"/>
</dbReference>
<dbReference type="PANTHER" id="PTHR24120:SF4">
    <property type="entry name" value="GH07239P"/>
    <property type="match status" value="1"/>
</dbReference>
<dbReference type="Proteomes" id="UP000001548">
    <property type="component" value="Unassembled WGS sequence"/>
</dbReference>
<dbReference type="VEuPathDB" id="GiardiaDB:GL50803_6342"/>
<dbReference type="PROSITE" id="PS50088">
    <property type="entry name" value="ANK_REPEAT"/>
    <property type="match status" value="2"/>
</dbReference>
<dbReference type="GeneID" id="5702778"/>
<dbReference type="KEGG" id="gla:GL50803_006342"/>
<feature type="compositionally biased region" description="Polar residues" evidence="1">
    <location>
        <begin position="1"/>
        <end position="19"/>
    </location>
</feature>
<feature type="compositionally biased region" description="Low complexity" evidence="1">
    <location>
        <begin position="20"/>
        <end position="30"/>
    </location>
</feature>
<dbReference type="SUPFAM" id="SSF140860">
    <property type="entry name" value="Pseudo ankyrin repeat-like"/>
    <property type="match status" value="1"/>
</dbReference>
<protein>
    <submittedName>
        <fullName evidence="2">Ankyrin repeat protein 1</fullName>
    </submittedName>
</protein>
<feature type="region of interest" description="Disordered" evidence="1">
    <location>
        <begin position="1"/>
        <end position="72"/>
    </location>
</feature>
<dbReference type="HOGENOM" id="CLU_270071_0_0_1"/>
<proteinExistence type="predicted"/>
<evidence type="ECO:0000313" key="2">
    <source>
        <dbReference type="EMBL" id="KAE8302896.1"/>
    </source>
</evidence>
<gene>
    <name evidence="2" type="ORF">GL50803_006342</name>
</gene>
<dbReference type="InterPro" id="IPR011009">
    <property type="entry name" value="Kinase-like_dom_sf"/>
</dbReference>
<dbReference type="PROSITE" id="PS50297">
    <property type="entry name" value="ANK_REP_REGION"/>
    <property type="match status" value="1"/>
</dbReference>
<keyword evidence="3" id="KW-1185">Reference proteome</keyword>
<sequence length="1287" mass="141720">MPPKKTTSTKDSSRAGSKQASSGQSNAKGASKGKGGARAPSKLQKTKKSGSVKNISDKDQLPPSEAHVPKVFAPFEPPHPYKLIPDSTETRGLQGKHLCTHPSSSTPHVFVSFCIEGLEEGPKRDLKQRYNNLKLFRHENLRTYDHFYDGFLTSTGAVSDYLAASYEPCEPKGHTLKEICSMYQNKGQLICESTLWDIAAQLFNLLAVMHSPLDLEIKSGARHSFGAGENHQSLPLPHGNLSTSTIVCDYSSRSDYELTVGLPLLSGYRNLEVGVSDGEPESLILITPEDDIRDAGIILHELATFSEAGNIPVTYSSNFQSFLRSLTSKDPAKPLPSASEILLLREVQGIIYRRTAPSEQKLHELLSKTSLKVDTHTEPDVEQATLLDAPVSPDEDGNTPLHLAVQEASLNDLSKLKGYAGRRNKKGKTALMIAVEMDAIDAVRELAPLESNCFLLDGTTALSLALELEHLECAAILLKYEGIDNRAPNIDGNGVTNLMRAAENNDLVGVWSWLPRQCKYADNQGQTAFMRAAAIGNLKLCKLLMQSEAGMRDINGRTALMHYAITGGSVSLDEYEAYHLAYPSTIDIPSDMSIMCSQSSTRSFPPPADNTLRSTTALSTSALSTSTDLRRLKRSRFHQEVSVNSELLQLLCSLEGNMTDKNGRNALYLAIAVNNMETALALVPYEGPEPVYVRESSSKDLQLGHSQDGTVSTDTSTFHLCSPDKYPSGFTDLMDAVLENDVYRAFCFMQTQSKRFDSSGFSALMYAAYNNRPMLCRLLAIEEAKLQAYVHTNPNNFYSCNKTALMVAAEAGHIECVRILAPYEACLTDSEDKTALMYAASNGYEEVVMELLQRESGMHAGRFNATSYAIMNGHYKIANILLASEKDANDNYVRAAEQLRSASDSLRTTPLMLAAKTGDISSVFNFRNQYIKMVDARGMTALLYACEFGCRYCVHLLKDEAHIYRKSDGLTPRALAEEHHLVDCYDDLPPITVRDNRGNTQLHRAVLENNSTDLQRYCHLARELNSAGLTSLMLAAANNNVEAASLLVNREGGIVAKKYKVTNLLWTEVTAMMIAAALGHHEIVQKLVCKEAKMCEKTEGRTALMAAAALGRVDVVRVLSAHESHIQKHDGWSALMYAAAYGYGDCVEYLLDEVRLTADDGWTALMCAAKNGHSDIVRQLIEYEKGMLKSKKYPALYYAIVSGHIDCVKLLLPHEYSFCKAHIINEIRTRKSVPQETLAELSNLLRSQELSAMCDQSGSNQNEDIDRIITVDGADDPDIMNTEASEK</sequence>
<feature type="region of interest" description="Disordered" evidence="1">
    <location>
        <begin position="599"/>
        <end position="619"/>
    </location>
</feature>
<dbReference type="STRING" id="184922.A8B1Z9"/>
<dbReference type="InterPro" id="IPR002110">
    <property type="entry name" value="Ankyrin_rpt"/>
</dbReference>
<dbReference type="RefSeq" id="XP_001709872.1">
    <property type="nucleotide sequence ID" value="XM_001709820.1"/>
</dbReference>
<accession>A8B1Z9</accession>
<comment type="caution">
    <text evidence="2">The sequence shown here is derived from an EMBL/GenBank/DDBJ whole genome shotgun (WGS) entry which is preliminary data.</text>
</comment>
<name>A8B1Z9_GIAIC</name>
<evidence type="ECO:0000256" key="1">
    <source>
        <dbReference type="SAM" id="MobiDB-lite"/>
    </source>
</evidence>
<organism evidence="2 3">
    <name type="scientific">Giardia intestinalis (strain ATCC 50803 / WB clone C6)</name>
    <name type="common">Giardia lamblia</name>
    <dbReference type="NCBI Taxonomy" id="184922"/>
    <lineage>
        <taxon>Eukaryota</taxon>
        <taxon>Metamonada</taxon>
        <taxon>Diplomonadida</taxon>
        <taxon>Hexamitidae</taxon>
        <taxon>Giardiinae</taxon>
        <taxon>Giardia</taxon>
    </lineage>
</organism>
<dbReference type="OMA" id="MIAVEMD"/>
<dbReference type="SUPFAM" id="SSF48403">
    <property type="entry name" value="Ankyrin repeat"/>
    <property type="match status" value="2"/>
</dbReference>
<dbReference type="Gene3D" id="1.25.40.20">
    <property type="entry name" value="Ankyrin repeat-containing domain"/>
    <property type="match status" value="7"/>
</dbReference>
<dbReference type="Pfam" id="PF12796">
    <property type="entry name" value="Ank_2"/>
    <property type="match status" value="6"/>
</dbReference>
<reference evidence="2 3" key="1">
    <citation type="journal article" date="2007" name="Science">
        <title>Genomic minimalism in the early diverging intestinal parasite Giardia lamblia.</title>
        <authorList>
            <person name="Morrison H.G."/>
            <person name="McArthur A.G."/>
            <person name="Gillin F.D."/>
            <person name="Aley S.B."/>
            <person name="Adam R.D."/>
            <person name="Olsen G.J."/>
            <person name="Best A.A."/>
            <person name="Cande W.Z."/>
            <person name="Chen F."/>
            <person name="Cipriano M.J."/>
            <person name="Davids B.J."/>
            <person name="Dawson S.C."/>
            <person name="Elmendorf H.G."/>
            <person name="Hehl A.B."/>
            <person name="Holder M.E."/>
            <person name="Huse S.M."/>
            <person name="Kim U.U."/>
            <person name="Lasek-Nesselquist E."/>
            <person name="Manning G."/>
            <person name="Nigam A."/>
            <person name="Nixon J.E."/>
            <person name="Palm D."/>
            <person name="Passamaneck N.E."/>
            <person name="Prabhu A."/>
            <person name="Reich C.I."/>
            <person name="Reiner D.S."/>
            <person name="Samuelson J."/>
            <person name="Svard S.G."/>
            <person name="Sogin M.L."/>
        </authorList>
    </citation>
    <scope>NUCLEOTIDE SEQUENCE [LARGE SCALE GENOMIC DNA]</scope>
    <source>
        <strain evidence="2 3">WB C6</strain>
    </source>
</reference>
<dbReference type="SUPFAM" id="SSF56112">
    <property type="entry name" value="Protein kinase-like (PK-like)"/>
    <property type="match status" value="1"/>
</dbReference>
<dbReference type="PANTHER" id="PTHR24120">
    <property type="entry name" value="GH07239P"/>
    <property type="match status" value="1"/>
</dbReference>
<dbReference type="EMBL" id="AACB03000003">
    <property type="protein sequence ID" value="KAE8302896.1"/>
    <property type="molecule type" value="Genomic_DNA"/>
</dbReference>